<comment type="caution">
    <text evidence="1">The sequence shown here is derived from an EMBL/GenBank/DDBJ whole genome shotgun (WGS) entry which is preliminary data.</text>
</comment>
<dbReference type="EMBL" id="MU006727">
    <property type="protein sequence ID" value="KAF2625139.1"/>
    <property type="molecule type" value="Genomic_DNA"/>
</dbReference>
<name>A0ACB6RVG9_9PLEO</name>
<protein>
    <submittedName>
        <fullName evidence="1">Uncharacterized protein</fullName>
    </submittedName>
</protein>
<proteinExistence type="predicted"/>
<evidence type="ECO:0000313" key="1">
    <source>
        <dbReference type="EMBL" id="KAF2625139.1"/>
    </source>
</evidence>
<dbReference type="Proteomes" id="UP000799754">
    <property type="component" value="Unassembled WGS sequence"/>
</dbReference>
<keyword evidence="2" id="KW-1185">Reference proteome</keyword>
<gene>
    <name evidence="1" type="ORF">BU25DRAFT_441587</name>
</gene>
<sequence length="473" mass="51585">MAEPANGPLATVAETGELPKTQEKLDELTQAAALQYSLKNFSAAADHYADAVEIQAELNGEMAPENAELLFYYGRALYKVAVAKSDVLGTKGAQEDQKKKKKAKAKKEAKADAKAEASTSATNGAKTEPKKETTAPKPASTYFQLTGDENWDDSDDDEEVDDEAGQEEEEEEDDFGNAYETFELARVLYQKQLDAQSSPTTEDKGKGRATLSPAERAIKEKIADCHGFLVDISLENERFHDAVADARSSLALQEELNPFEHENVTESHYSLSLALEFASVSKLREDQIDAERQQDATSTPNPQAEDDKDGVNWELRNEAAKHTELAIQSLQARLKKEEAVLTGDALTEGQKKEKRTVIEDKKAMLEELQGRLKDLSLDPTKQEYDTIDPSVVQGLFGSLLGVDAATQKAKLAEATEKANDVSQVVRKKAKPAPKPVAVASAEGKGKGKGKGKRTLEVEEDAAKGKRSKTEEPA</sequence>
<evidence type="ECO:0000313" key="2">
    <source>
        <dbReference type="Proteomes" id="UP000799754"/>
    </source>
</evidence>
<accession>A0ACB6RVG9</accession>
<reference evidence="1" key="1">
    <citation type="journal article" date="2020" name="Stud. Mycol.">
        <title>101 Dothideomycetes genomes: a test case for predicting lifestyles and emergence of pathogens.</title>
        <authorList>
            <person name="Haridas S."/>
            <person name="Albert R."/>
            <person name="Binder M."/>
            <person name="Bloem J."/>
            <person name="Labutti K."/>
            <person name="Salamov A."/>
            <person name="Andreopoulos B."/>
            <person name="Baker S."/>
            <person name="Barry K."/>
            <person name="Bills G."/>
            <person name="Bluhm B."/>
            <person name="Cannon C."/>
            <person name="Castanera R."/>
            <person name="Culley D."/>
            <person name="Daum C."/>
            <person name="Ezra D."/>
            <person name="Gonzalez J."/>
            <person name="Henrissat B."/>
            <person name="Kuo A."/>
            <person name="Liang C."/>
            <person name="Lipzen A."/>
            <person name="Lutzoni F."/>
            <person name="Magnuson J."/>
            <person name="Mondo S."/>
            <person name="Nolan M."/>
            <person name="Ohm R."/>
            <person name="Pangilinan J."/>
            <person name="Park H.-J."/>
            <person name="Ramirez L."/>
            <person name="Alfaro M."/>
            <person name="Sun H."/>
            <person name="Tritt A."/>
            <person name="Yoshinaga Y."/>
            <person name="Zwiers L.-H."/>
            <person name="Turgeon B."/>
            <person name="Goodwin S."/>
            <person name="Spatafora J."/>
            <person name="Crous P."/>
            <person name="Grigoriev I."/>
        </authorList>
    </citation>
    <scope>NUCLEOTIDE SEQUENCE</scope>
    <source>
        <strain evidence="1">CBS 525.71</strain>
    </source>
</reference>
<organism evidence="1 2">
    <name type="scientific">Macroventuria anomochaeta</name>
    <dbReference type="NCBI Taxonomy" id="301207"/>
    <lineage>
        <taxon>Eukaryota</taxon>
        <taxon>Fungi</taxon>
        <taxon>Dikarya</taxon>
        <taxon>Ascomycota</taxon>
        <taxon>Pezizomycotina</taxon>
        <taxon>Dothideomycetes</taxon>
        <taxon>Pleosporomycetidae</taxon>
        <taxon>Pleosporales</taxon>
        <taxon>Pleosporineae</taxon>
        <taxon>Didymellaceae</taxon>
        <taxon>Macroventuria</taxon>
    </lineage>
</organism>